<dbReference type="EMBL" id="LOMO01000001">
    <property type="protein sequence ID" value="KXY51421.1"/>
    <property type="molecule type" value="Genomic_DNA"/>
</dbReference>
<accession>A0A9X0MKF2</accession>
<dbReference type="RefSeq" id="WP_061662752.1">
    <property type="nucleotide sequence ID" value="NZ_LOMO01000001.1"/>
</dbReference>
<evidence type="ECO:0000313" key="1">
    <source>
        <dbReference type="EMBL" id="KXY51421.1"/>
    </source>
</evidence>
<protein>
    <submittedName>
        <fullName evidence="1">Uncharacterized protein</fullName>
    </submittedName>
</protein>
<organism evidence="1 3">
    <name type="scientific">Bacillus cereus</name>
    <dbReference type="NCBI Taxonomy" id="1396"/>
    <lineage>
        <taxon>Bacteria</taxon>
        <taxon>Bacillati</taxon>
        <taxon>Bacillota</taxon>
        <taxon>Bacilli</taxon>
        <taxon>Bacillales</taxon>
        <taxon>Bacillaceae</taxon>
        <taxon>Bacillus</taxon>
        <taxon>Bacillus cereus group</taxon>
    </lineage>
</organism>
<evidence type="ECO:0000313" key="2">
    <source>
        <dbReference type="EMBL" id="PFF51853.1"/>
    </source>
</evidence>
<dbReference type="Proteomes" id="UP000220210">
    <property type="component" value="Unassembled WGS sequence"/>
</dbReference>
<dbReference type="EMBL" id="NTSO01000002">
    <property type="protein sequence ID" value="PFF51853.1"/>
    <property type="molecule type" value="Genomic_DNA"/>
</dbReference>
<comment type="caution">
    <text evidence="1">The sequence shown here is derived from an EMBL/GenBank/DDBJ whole genome shotgun (WGS) entry which is preliminary data.</text>
</comment>
<proteinExistence type="predicted"/>
<gene>
    <name evidence="1" type="ORF">AT268_33655</name>
    <name evidence="2" type="ORF">CN357_03950</name>
</gene>
<reference evidence="2 4" key="2">
    <citation type="submission" date="2017-09" db="EMBL/GenBank/DDBJ databases">
        <title>Large-scale bioinformatics analysis of Bacillus genomes uncovers conserved roles of natural products in bacterial physiology.</title>
        <authorList>
            <consortium name="Agbiome Team Llc"/>
            <person name="Bleich R.M."/>
            <person name="Kirk G.J."/>
            <person name="Santa Maria K.C."/>
            <person name="Allen S.E."/>
            <person name="Farag S."/>
            <person name="Shank E.A."/>
            <person name="Bowers A."/>
        </authorList>
    </citation>
    <scope>NUCLEOTIDE SEQUENCE [LARGE SCALE GENOMIC DNA]</scope>
    <source>
        <strain evidence="2 4">AFS020204</strain>
    </source>
</reference>
<reference evidence="1 3" key="1">
    <citation type="submission" date="2015-12" db="EMBL/GenBank/DDBJ databases">
        <title>Bacillus cereus Group isolate.</title>
        <authorList>
            <person name="Kovac J."/>
        </authorList>
    </citation>
    <scope>NUCLEOTIDE SEQUENCE [LARGE SCALE GENOMIC DNA]</scope>
    <source>
        <strain evidence="1 3">FSL K6-0073</strain>
    </source>
</reference>
<evidence type="ECO:0000313" key="3">
    <source>
        <dbReference type="Proteomes" id="UP000075476"/>
    </source>
</evidence>
<dbReference type="AlphaFoldDB" id="A0A9X0MKF2"/>
<sequence>MRFNANEFIYATDEQSVYLITEILTENFGDVYYGKNILNESTRAFDVTASHYRKANMEDISQVLKKKLNPQMHVDTAISVELLKILNDSFLGPFITEGFVRFSFTNEDILYVGDMESNQKAKIQPSKELFIELISKLAEVVNKEFDSSKPLLTIKEYPVYIVGRFDMFHNKEFYATIELQK</sequence>
<evidence type="ECO:0000313" key="4">
    <source>
        <dbReference type="Proteomes" id="UP000220210"/>
    </source>
</evidence>
<name>A0A9X0MKF2_BACCE</name>
<dbReference type="Proteomes" id="UP000075476">
    <property type="component" value="Unassembled WGS sequence"/>
</dbReference>